<dbReference type="AlphaFoldDB" id="A0A2I1GQS4"/>
<proteinExistence type="predicted"/>
<keyword evidence="2" id="KW-1185">Reference proteome</keyword>
<dbReference type="EMBL" id="LLXI01000694">
    <property type="protein sequence ID" value="PKY49002.1"/>
    <property type="molecule type" value="Genomic_DNA"/>
</dbReference>
<dbReference type="VEuPathDB" id="FungiDB:FUN_000206"/>
<organism evidence="1 2">
    <name type="scientific">Rhizophagus irregularis</name>
    <dbReference type="NCBI Taxonomy" id="588596"/>
    <lineage>
        <taxon>Eukaryota</taxon>
        <taxon>Fungi</taxon>
        <taxon>Fungi incertae sedis</taxon>
        <taxon>Mucoromycota</taxon>
        <taxon>Glomeromycotina</taxon>
        <taxon>Glomeromycetes</taxon>
        <taxon>Glomerales</taxon>
        <taxon>Glomeraceae</taxon>
        <taxon>Rhizophagus</taxon>
    </lineage>
</organism>
<sequence length="233" mass="26960">MYTFVNFFSQSFYQSNQINPIPTPPPSPTTSSTLHECTVCKASYRSKSGLTRHKTIVQKYNTRREGLYTLPLEAINEFKAQLVHVIQGKLKDHFSKSGRQTISLPCLESLFFGVFEGYIHYYNYRTGSYKCFFQGPDAYTQVANLFNNPNWGRKFFNNNQQTFVVLFDAQAEANANQESLSDQHGNRVPKNRLKRFNLPKLTVEWKYKKSKEDAKNNRTSAGYINLKFCAQQI</sequence>
<accession>A0A2I1GQS4</accession>
<evidence type="ECO:0000313" key="2">
    <source>
        <dbReference type="Proteomes" id="UP000234323"/>
    </source>
</evidence>
<protein>
    <recommendedName>
        <fullName evidence="3">C2H2-type domain-containing protein</fullName>
    </recommendedName>
</protein>
<dbReference type="VEuPathDB" id="FungiDB:RhiirA1_511005"/>
<dbReference type="Proteomes" id="UP000234323">
    <property type="component" value="Unassembled WGS sequence"/>
</dbReference>
<evidence type="ECO:0000313" key="1">
    <source>
        <dbReference type="EMBL" id="PKY49002.1"/>
    </source>
</evidence>
<evidence type="ECO:0008006" key="3">
    <source>
        <dbReference type="Google" id="ProtNLM"/>
    </source>
</evidence>
<reference evidence="1 2" key="1">
    <citation type="submission" date="2015-10" db="EMBL/GenBank/DDBJ databases">
        <title>Genome analyses suggest a sexual origin of heterokaryosis in a supposedly ancient asexual fungus.</title>
        <authorList>
            <person name="Ropars J."/>
            <person name="Sedzielewska K."/>
            <person name="Noel J."/>
            <person name="Charron P."/>
            <person name="Farinelli L."/>
            <person name="Marton T."/>
            <person name="Kruger M."/>
            <person name="Pelin A."/>
            <person name="Brachmann A."/>
            <person name="Corradi N."/>
        </authorList>
    </citation>
    <scope>NUCLEOTIDE SEQUENCE [LARGE SCALE GENOMIC DNA]</scope>
    <source>
        <strain evidence="1 2">A4</strain>
    </source>
</reference>
<dbReference type="OrthoDB" id="2427837at2759"/>
<gene>
    <name evidence="1" type="ORF">RhiirA4_422615</name>
</gene>
<dbReference type="VEuPathDB" id="FungiDB:RhiirFUN_010426"/>
<comment type="caution">
    <text evidence="1">The sequence shown here is derived from an EMBL/GenBank/DDBJ whole genome shotgun (WGS) entry which is preliminary data.</text>
</comment>
<name>A0A2I1GQS4_9GLOM</name>